<dbReference type="AlphaFoldDB" id="A0AA87SUP2"/>
<sequence length="56" mass="6618">MGLPVKGYYLSGNWFLMGFTARVIKSLKIHPAGYFLIIYQCSYFKVLFRFLLGEYR</sequence>
<comment type="caution">
    <text evidence="2">The sequence shown here is derived from an EMBL/GenBank/DDBJ whole genome shotgun (WGS) entry which is preliminary data.</text>
</comment>
<gene>
    <name evidence="2" type="ORF">LEP1GSC125_1555</name>
</gene>
<organism evidence="2 3">
    <name type="scientific">Leptospira mayottensis 200901122</name>
    <dbReference type="NCBI Taxonomy" id="1193010"/>
    <lineage>
        <taxon>Bacteria</taxon>
        <taxon>Pseudomonadati</taxon>
        <taxon>Spirochaetota</taxon>
        <taxon>Spirochaetia</taxon>
        <taxon>Leptospirales</taxon>
        <taxon>Leptospiraceae</taxon>
        <taxon>Leptospira</taxon>
    </lineage>
</organism>
<name>A0AA87SUP2_9LEPT</name>
<keyword evidence="1" id="KW-0472">Membrane</keyword>
<dbReference type="EMBL" id="AKWM02000084">
    <property type="protein sequence ID" value="EKR98123.1"/>
    <property type="molecule type" value="Genomic_DNA"/>
</dbReference>
<keyword evidence="1" id="KW-1133">Transmembrane helix</keyword>
<evidence type="ECO:0000313" key="2">
    <source>
        <dbReference type="EMBL" id="EKR98123.1"/>
    </source>
</evidence>
<dbReference type="Proteomes" id="UP000001343">
    <property type="component" value="Unassembled WGS sequence"/>
</dbReference>
<evidence type="ECO:0000256" key="1">
    <source>
        <dbReference type="SAM" id="Phobius"/>
    </source>
</evidence>
<proteinExistence type="predicted"/>
<keyword evidence="1" id="KW-0812">Transmembrane</keyword>
<evidence type="ECO:0000313" key="3">
    <source>
        <dbReference type="Proteomes" id="UP000001343"/>
    </source>
</evidence>
<accession>A0AA87SUP2</accession>
<reference evidence="2 3" key="1">
    <citation type="journal article" date="2014" name="Int. J. Syst. Evol. Microbiol.">
        <title>Leptospira mayottensis sp. nov., a pathogenic species of the genus Leptospira isolated from humans.</title>
        <authorList>
            <person name="Bourhy P."/>
            <person name="Collet L."/>
            <person name="Brisse S."/>
            <person name="Picardeau M."/>
        </authorList>
    </citation>
    <scope>NUCLEOTIDE SEQUENCE [LARGE SCALE GENOMIC DNA]</scope>
    <source>
        <strain evidence="2 3">200901122</strain>
    </source>
</reference>
<protein>
    <submittedName>
        <fullName evidence="2">Uncharacterized protein</fullName>
    </submittedName>
</protein>
<feature type="transmembrane region" description="Helical" evidence="1">
    <location>
        <begin position="32"/>
        <end position="52"/>
    </location>
</feature>